<gene>
    <name evidence="6" type="ORF">CHIRRI_LOCUS10412</name>
</gene>
<reference evidence="6" key="1">
    <citation type="submission" date="2022-01" db="EMBL/GenBank/DDBJ databases">
        <authorList>
            <person name="King R."/>
        </authorList>
    </citation>
    <scope>NUCLEOTIDE SEQUENCE</scope>
</reference>
<feature type="transmembrane region" description="Helical" evidence="5">
    <location>
        <begin position="51"/>
        <end position="79"/>
    </location>
</feature>
<evidence type="ECO:0000256" key="4">
    <source>
        <dbReference type="ARBA" id="ARBA00023136"/>
    </source>
</evidence>
<dbReference type="GO" id="GO:0016020">
    <property type="term" value="C:membrane"/>
    <property type="evidence" value="ECO:0007669"/>
    <property type="project" value="UniProtKB-SubCell"/>
</dbReference>
<keyword evidence="7" id="KW-1185">Reference proteome</keyword>
<reference evidence="6" key="2">
    <citation type="submission" date="2022-10" db="EMBL/GenBank/DDBJ databases">
        <authorList>
            <consortium name="ENA_rothamsted_submissions"/>
            <consortium name="culmorum"/>
            <person name="King R."/>
        </authorList>
    </citation>
    <scope>NUCLEOTIDE SEQUENCE</scope>
</reference>
<evidence type="ECO:0000256" key="3">
    <source>
        <dbReference type="ARBA" id="ARBA00022989"/>
    </source>
</evidence>
<dbReference type="EMBL" id="OU895879">
    <property type="protein sequence ID" value="CAG9807565.1"/>
    <property type="molecule type" value="Genomic_DNA"/>
</dbReference>
<evidence type="ECO:0000313" key="7">
    <source>
        <dbReference type="Proteomes" id="UP001153620"/>
    </source>
</evidence>
<dbReference type="InterPro" id="IPR008952">
    <property type="entry name" value="Tetraspanin_EC2_sf"/>
</dbReference>
<accession>A0A9N9WSP2</accession>
<evidence type="ECO:0000256" key="1">
    <source>
        <dbReference type="ARBA" id="ARBA00004141"/>
    </source>
</evidence>
<evidence type="ECO:0008006" key="8">
    <source>
        <dbReference type="Google" id="ProtNLM"/>
    </source>
</evidence>
<dbReference type="Gene3D" id="1.10.1450.10">
    <property type="entry name" value="Tetraspanin"/>
    <property type="match status" value="1"/>
</dbReference>
<organism evidence="6 7">
    <name type="scientific">Chironomus riparius</name>
    <dbReference type="NCBI Taxonomy" id="315576"/>
    <lineage>
        <taxon>Eukaryota</taxon>
        <taxon>Metazoa</taxon>
        <taxon>Ecdysozoa</taxon>
        <taxon>Arthropoda</taxon>
        <taxon>Hexapoda</taxon>
        <taxon>Insecta</taxon>
        <taxon>Pterygota</taxon>
        <taxon>Neoptera</taxon>
        <taxon>Endopterygota</taxon>
        <taxon>Diptera</taxon>
        <taxon>Nematocera</taxon>
        <taxon>Chironomoidea</taxon>
        <taxon>Chironomidae</taxon>
        <taxon>Chironominae</taxon>
        <taxon>Chironomus</taxon>
    </lineage>
</organism>
<sequence length="263" mass="30881">MKSERSYNCLFRTLIFLFILEILAGISIALICEYVKLFIQSHFFQIDKHEVQSVIFIIKLYGLHISICYCCGFAVILLFDDVYTRHLGVLIKLWIFLTIESAIGCLFTTWLFVDTMNYVTANFEASLIKGLELYPQDPHWVLIWDDLQYDYKCCGVHNHTDWMKIKFPRDETRISSWLPFSCAKGNIPLKANLNDENIYIKGCFYIISEMIEMLISITVSMNVVIAIIMILIIIMMRTVFTYKRIYTEISPDFESEEVFQVRK</sequence>
<keyword evidence="2 5" id="KW-0812">Transmembrane</keyword>
<feature type="transmembrane region" description="Helical" evidence="5">
    <location>
        <begin position="9"/>
        <end position="31"/>
    </location>
</feature>
<proteinExistence type="predicted"/>
<keyword evidence="3 5" id="KW-1133">Transmembrane helix</keyword>
<dbReference type="InterPro" id="IPR018499">
    <property type="entry name" value="Tetraspanin/Peripherin"/>
</dbReference>
<evidence type="ECO:0000256" key="5">
    <source>
        <dbReference type="SAM" id="Phobius"/>
    </source>
</evidence>
<name>A0A9N9WSP2_9DIPT</name>
<evidence type="ECO:0000256" key="2">
    <source>
        <dbReference type="ARBA" id="ARBA00022692"/>
    </source>
</evidence>
<evidence type="ECO:0000313" key="6">
    <source>
        <dbReference type="EMBL" id="CAG9807565.1"/>
    </source>
</evidence>
<dbReference type="Pfam" id="PF00335">
    <property type="entry name" value="Tetraspanin"/>
    <property type="match status" value="1"/>
</dbReference>
<protein>
    <recommendedName>
        <fullName evidence="8">Tetraspanin</fullName>
    </recommendedName>
</protein>
<dbReference type="AlphaFoldDB" id="A0A9N9WSP2"/>
<keyword evidence="4 5" id="KW-0472">Membrane</keyword>
<feature type="transmembrane region" description="Helical" evidence="5">
    <location>
        <begin position="214"/>
        <end position="236"/>
    </location>
</feature>
<feature type="transmembrane region" description="Helical" evidence="5">
    <location>
        <begin position="91"/>
        <end position="113"/>
    </location>
</feature>
<dbReference type="Proteomes" id="UP001153620">
    <property type="component" value="Chromosome 3"/>
</dbReference>
<dbReference type="SUPFAM" id="SSF48652">
    <property type="entry name" value="Tetraspanin"/>
    <property type="match status" value="1"/>
</dbReference>
<comment type="subcellular location">
    <subcellularLocation>
        <location evidence="1">Membrane</location>
        <topology evidence="1">Multi-pass membrane protein</topology>
    </subcellularLocation>
</comment>
<dbReference type="OrthoDB" id="9836210at2759"/>